<protein>
    <recommendedName>
        <fullName evidence="3">DUF5329 domain-containing protein</fullName>
    </recommendedName>
</protein>
<name>A0A4P6P866_9GAMM</name>
<evidence type="ECO:0000313" key="1">
    <source>
        <dbReference type="EMBL" id="QBG37793.1"/>
    </source>
</evidence>
<dbReference type="InterPro" id="IPR035242">
    <property type="entry name" value="DUF5329"/>
</dbReference>
<keyword evidence="2" id="KW-1185">Reference proteome</keyword>
<dbReference type="Pfam" id="PF17263">
    <property type="entry name" value="DUF5329"/>
    <property type="match status" value="1"/>
</dbReference>
<proteinExistence type="predicted"/>
<dbReference type="AlphaFoldDB" id="A0A4P6P866"/>
<dbReference type="EMBL" id="CP034759">
    <property type="protein sequence ID" value="QBG37793.1"/>
    <property type="molecule type" value="Genomic_DNA"/>
</dbReference>
<evidence type="ECO:0000313" key="2">
    <source>
        <dbReference type="Proteomes" id="UP000290244"/>
    </source>
</evidence>
<organism evidence="1 2">
    <name type="scientific">Litorilituus sediminis</name>
    <dbReference type="NCBI Taxonomy" id="718192"/>
    <lineage>
        <taxon>Bacteria</taxon>
        <taxon>Pseudomonadati</taxon>
        <taxon>Pseudomonadota</taxon>
        <taxon>Gammaproteobacteria</taxon>
        <taxon>Alteromonadales</taxon>
        <taxon>Colwelliaceae</taxon>
        <taxon>Litorilituus</taxon>
    </lineage>
</organism>
<evidence type="ECO:0008006" key="3">
    <source>
        <dbReference type="Google" id="ProtNLM"/>
    </source>
</evidence>
<sequence length="108" mass="12420">MALFALSAHADSQSEINHLLAFVAQTSCTYERNGSFHNGREAVAHIKKKYRYFADDIKSAEDFIHYSASKSTFSGKHYTIHCPEQKPIKSQTWLLNELTRYRHSLKAK</sequence>
<reference evidence="1 2" key="1">
    <citation type="submission" date="2018-12" db="EMBL/GenBank/DDBJ databases">
        <title>Complete genome of Litorilituus sediminis.</title>
        <authorList>
            <person name="Liu A."/>
            <person name="Rong J."/>
        </authorList>
    </citation>
    <scope>NUCLEOTIDE SEQUENCE [LARGE SCALE GENOMIC DNA]</scope>
    <source>
        <strain evidence="1 2">JCM 17549</strain>
    </source>
</reference>
<accession>A0A4P6P866</accession>
<dbReference type="KEGG" id="lsd:EMK97_10065"/>
<dbReference type="OrthoDB" id="344871at2"/>
<gene>
    <name evidence="1" type="ORF">EMK97_10065</name>
</gene>
<dbReference type="Proteomes" id="UP000290244">
    <property type="component" value="Chromosome"/>
</dbReference>